<feature type="domain" description="PDEase" evidence="7">
    <location>
        <begin position="99"/>
        <end position="448"/>
    </location>
</feature>
<evidence type="ECO:0000256" key="1">
    <source>
        <dbReference type="ARBA" id="ARBA00022723"/>
    </source>
</evidence>
<dbReference type="InterPro" id="IPR036971">
    <property type="entry name" value="PDEase_catalytic_dom_sf"/>
</dbReference>
<feature type="active site" description="Proton donor" evidence="3">
    <location>
        <position position="182"/>
    </location>
</feature>
<dbReference type="InParanoid" id="I7MEB2"/>
<gene>
    <name evidence="8" type="ORF">TTHERM_00125620</name>
</gene>
<dbReference type="PRINTS" id="PR00387">
    <property type="entry name" value="PDIESTERASE1"/>
</dbReference>
<keyword evidence="2 6" id="KW-0378">Hydrolase</keyword>
<dbReference type="EMBL" id="GG662699">
    <property type="protein sequence ID" value="EAR95996.2"/>
    <property type="molecule type" value="Genomic_DNA"/>
</dbReference>
<dbReference type="PROSITE" id="PS51845">
    <property type="entry name" value="PDEASE_I_2"/>
    <property type="match status" value="1"/>
</dbReference>
<protein>
    <recommendedName>
        <fullName evidence="6">Phosphodiesterase</fullName>
        <ecNumber evidence="6">3.1.4.-</ecNumber>
    </recommendedName>
</protein>
<dbReference type="InterPro" id="IPR023088">
    <property type="entry name" value="PDEase"/>
</dbReference>
<dbReference type="EC" id="3.1.4.-" evidence="6"/>
<dbReference type="GO" id="GO:0007165">
    <property type="term" value="P:signal transduction"/>
    <property type="evidence" value="ECO:0007669"/>
    <property type="project" value="InterPro"/>
</dbReference>
<keyword evidence="1 5" id="KW-0479">Metal-binding</keyword>
<dbReference type="GeneID" id="7838271"/>
<dbReference type="InterPro" id="IPR023174">
    <property type="entry name" value="PDEase_CS"/>
</dbReference>
<keyword evidence="9" id="KW-1185">Reference proteome</keyword>
<comment type="cofactor">
    <cofactor evidence="6">
        <name>a divalent metal cation</name>
        <dbReference type="ChEBI" id="CHEBI:60240"/>
    </cofactor>
    <text evidence="6">Binds 2 divalent metal cations per subunit. Site 1 may preferentially bind zinc ions, while site 2 has a preference for magnesium and/or manganese ions.</text>
</comment>
<evidence type="ECO:0000313" key="8">
    <source>
        <dbReference type="EMBL" id="EAR95996.2"/>
    </source>
</evidence>
<evidence type="ECO:0000256" key="3">
    <source>
        <dbReference type="PIRSR" id="PIRSR623088-1"/>
    </source>
</evidence>
<sequence length="448" mass="52919">MAQHQHNSFLKQLENEIVFIRSFLYSRLPQNKKEEFNNFEKIYETIALQIKSGAIKEELAPSIYSQFVKTLKSFKRRQENQLKYPERDIDAFRKKYESTGQTLLPLIHDIKLNMNDRMNKFDISKVLDFNFNMHLYTNKELVDIAFQMFEYANIHTKYNIDDSFLKDLLEEMCMNYNVIPYHNWTHAFQLSQMFFTVYFTSDFKDLIDSFEFFVGLLSGLAHDMNHKGVNNLYKVKRKAENSLRYMEQAVLENMHVSTFFHIISRNPQFDIASKFQDAAKLNKFKKLLVSNILATDMGRHGQFITDLKTKTKAYLNVKQNPENADPLDKYLAFNKDSEQDREFLTNIMIHACDIGNPCYSFDNYMNWCYLLSQEFHDQTIKEEQKGVPVTTFLQYTGKQAFRKGQIFFSSSLLMPLWKELGNLIPQLQVLPEQLAKNIKQIEDDLSKN</sequence>
<comment type="similarity">
    <text evidence="6">Belongs to the cyclic nucleotide phosphodiesterase family.</text>
</comment>
<feature type="binding site" evidence="4">
    <location>
        <position position="353"/>
    </location>
    <ligand>
        <name>AMP</name>
        <dbReference type="ChEBI" id="CHEBI:456215"/>
    </ligand>
</feature>
<feature type="binding site" evidence="4">
    <location>
        <position position="405"/>
    </location>
    <ligand>
        <name>AMP</name>
        <dbReference type="ChEBI" id="CHEBI:456215"/>
    </ligand>
</feature>
<dbReference type="SUPFAM" id="SSF109604">
    <property type="entry name" value="HD-domain/PDEase-like"/>
    <property type="match status" value="1"/>
</dbReference>
<evidence type="ECO:0000256" key="6">
    <source>
        <dbReference type="RuleBase" id="RU363067"/>
    </source>
</evidence>
<dbReference type="STRING" id="312017.I7MEB2"/>
<dbReference type="OrthoDB" id="189220at2759"/>
<dbReference type="AlphaFoldDB" id="I7MEB2"/>
<feature type="binding site" evidence="5">
    <location>
        <position position="222"/>
    </location>
    <ligand>
        <name>Zn(2+)</name>
        <dbReference type="ChEBI" id="CHEBI:29105"/>
        <label>1</label>
    </ligand>
</feature>
<feature type="binding site" evidence="5">
    <location>
        <position position="186"/>
    </location>
    <ligand>
        <name>Zn(2+)</name>
        <dbReference type="ChEBI" id="CHEBI:29105"/>
        <label>1</label>
    </ligand>
</feature>
<reference evidence="9" key="1">
    <citation type="journal article" date="2006" name="PLoS Biol.">
        <title>Macronuclear genome sequence of the ciliate Tetrahymena thermophila, a model eukaryote.</title>
        <authorList>
            <person name="Eisen J.A."/>
            <person name="Coyne R.S."/>
            <person name="Wu M."/>
            <person name="Wu D."/>
            <person name="Thiagarajan M."/>
            <person name="Wortman J.R."/>
            <person name="Badger J.H."/>
            <person name="Ren Q."/>
            <person name="Amedeo P."/>
            <person name="Jones K.M."/>
            <person name="Tallon L.J."/>
            <person name="Delcher A.L."/>
            <person name="Salzberg S.L."/>
            <person name="Silva J.C."/>
            <person name="Haas B.J."/>
            <person name="Majoros W.H."/>
            <person name="Farzad M."/>
            <person name="Carlton J.M."/>
            <person name="Smith R.K. Jr."/>
            <person name="Garg J."/>
            <person name="Pearlman R.E."/>
            <person name="Karrer K.M."/>
            <person name="Sun L."/>
            <person name="Manning G."/>
            <person name="Elde N.C."/>
            <person name="Turkewitz A.P."/>
            <person name="Asai D.J."/>
            <person name="Wilkes D.E."/>
            <person name="Wang Y."/>
            <person name="Cai H."/>
            <person name="Collins K."/>
            <person name="Stewart B.A."/>
            <person name="Lee S.R."/>
            <person name="Wilamowska K."/>
            <person name="Weinberg Z."/>
            <person name="Ruzzo W.L."/>
            <person name="Wloga D."/>
            <person name="Gaertig J."/>
            <person name="Frankel J."/>
            <person name="Tsao C.-C."/>
            <person name="Gorovsky M.A."/>
            <person name="Keeling P.J."/>
            <person name="Waller R.F."/>
            <person name="Patron N.J."/>
            <person name="Cherry J.M."/>
            <person name="Stover N.A."/>
            <person name="Krieger C.J."/>
            <person name="del Toro C."/>
            <person name="Ryder H.F."/>
            <person name="Williamson S.C."/>
            <person name="Barbeau R.A."/>
            <person name="Hamilton E.P."/>
            <person name="Orias E."/>
        </authorList>
    </citation>
    <scope>NUCLEOTIDE SEQUENCE [LARGE SCALE GENOMIC DNA]</scope>
    <source>
        <strain evidence="9">SB210</strain>
    </source>
</reference>
<evidence type="ECO:0000313" key="9">
    <source>
        <dbReference type="Proteomes" id="UP000009168"/>
    </source>
</evidence>
<dbReference type="Proteomes" id="UP000009168">
    <property type="component" value="Unassembled WGS sequence"/>
</dbReference>
<dbReference type="InterPro" id="IPR002073">
    <property type="entry name" value="PDEase_catalytic_dom"/>
</dbReference>
<accession>I7MEB2</accession>
<evidence type="ECO:0000256" key="4">
    <source>
        <dbReference type="PIRSR" id="PIRSR623088-2"/>
    </source>
</evidence>
<evidence type="ECO:0000256" key="5">
    <source>
        <dbReference type="PIRSR" id="PIRSR623088-3"/>
    </source>
</evidence>
<name>I7MEB2_TETTS</name>
<dbReference type="GO" id="GO:0004114">
    <property type="term" value="F:3',5'-cyclic-nucleotide phosphodiesterase activity"/>
    <property type="evidence" value="ECO:0007669"/>
    <property type="project" value="InterPro"/>
</dbReference>
<feature type="binding site" evidence="5">
    <location>
        <position position="223"/>
    </location>
    <ligand>
        <name>Zn(2+)</name>
        <dbReference type="ChEBI" id="CHEBI:29105"/>
        <label>1</label>
    </ligand>
</feature>
<dbReference type="Pfam" id="PF00233">
    <property type="entry name" value="PDEase_I"/>
    <property type="match status" value="1"/>
</dbReference>
<feature type="binding site" evidence="5">
    <location>
        <position position="223"/>
    </location>
    <ligand>
        <name>Zn(2+)</name>
        <dbReference type="ChEBI" id="CHEBI:29105"/>
        <label>2</label>
    </ligand>
</feature>
<dbReference type="PROSITE" id="PS00126">
    <property type="entry name" value="PDEASE_I_1"/>
    <property type="match status" value="1"/>
</dbReference>
<feature type="binding site" evidence="4">
    <location>
        <begin position="182"/>
        <end position="186"/>
    </location>
    <ligand>
        <name>AMP</name>
        <dbReference type="ChEBI" id="CHEBI:456215"/>
    </ligand>
</feature>
<dbReference type="Gene3D" id="1.10.1300.10">
    <property type="entry name" value="3'5'-cyclic nucleotide phosphodiesterase, catalytic domain"/>
    <property type="match status" value="1"/>
</dbReference>
<dbReference type="KEGG" id="tet:TTHERM_00125620"/>
<feature type="binding site" evidence="5">
    <location>
        <position position="353"/>
    </location>
    <ligand>
        <name>Zn(2+)</name>
        <dbReference type="ChEBI" id="CHEBI:29105"/>
        <label>1</label>
    </ligand>
</feature>
<evidence type="ECO:0000256" key="2">
    <source>
        <dbReference type="ARBA" id="ARBA00022801"/>
    </source>
</evidence>
<proteinExistence type="inferred from homology"/>
<dbReference type="GO" id="GO:0046872">
    <property type="term" value="F:metal ion binding"/>
    <property type="evidence" value="ECO:0007669"/>
    <property type="project" value="UniProtKB-KW"/>
</dbReference>
<feature type="binding site" evidence="4">
    <location>
        <position position="223"/>
    </location>
    <ligand>
        <name>AMP</name>
        <dbReference type="ChEBI" id="CHEBI:456215"/>
    </ligand>
</feature>
<organism evidence="8 9">
    <name type="scientific">Tetrahymena thermophila (strain SB210)</name>
    <dbReference type="NCBI Taxonomy" id="312017"/>
    <lineage>
        <taxon>Eukaryota</taxon>
        <taxon>Sar</taxon>
        <taxon>Alveolata</taxon>
        <taxon>Ciliophora</taxon>
        <taxon>Intramacronucleata</taxon>
        <taxon>Oligohymenophorea</taxon>
        <taxon>Hymenostomatida</taxon>
        <taxon>Tetrahymenina</taxon>
        <taxon>Tetrahymenidae</taxon>
        <taxon>Tetrahymena</taxon>
    </lineage>
</organism>
<dbReference type="PANTHER" id="PTHR11347">
    <property type="entry name" value="CYCLIC NUCLEOTIDE PHOSPHODIESTERASE"/>
    <property type="match status" value="1"/>
</dbReference>
<evidence type="ECO:0000259" key="7">
    <source>
        <dbReference type="PROSITE" id="PS51845"/>
    </source>
</evidence>
<dbReference type="RefSeq" id="XP_001016241.2">
    <property type="nucleotide sequence ID" value="XM_001016241.2"/>
</dbReference>